<protein>
    <recommendedName>
        <fullName evidence="3">MmcQ/YjbR family DNA-binding protein</fullName>
    </recommendedName>
</protein>
<organism evidence="1 2">
    <name type="scientific">Schumannella luteola</name>
    <dbReference type="NCBI Taxonomy" id="472059"/>
    <lineage>
        <taxon>Bacteria</taxon>
        <taxon>Bacillati</taxon>
        <taxon>Actinomycetota</taxon>
        <taxon>Actinomycetes</taxon>
        <taxon>Micrococcales</taxon>
        <taxon>Microbacteriaceae</taxon>
        <taxon>Schumannella</taxon>
    </lineage>
</organism>
<dbReference type="EMBL" id="JACBZY010000001">
    <property type="protein sequence ID" value="NYH00329.1"/>
    <property type="molecule type" value="Genomic_DNA"/>
</dbReference>
<dbReference type="RefSeq" id="WP_218853505.1">
    <property type="nucleotide sequence ID" value="NZ_JACBZY010000001.1"/>
</dbReference>
<reference evidence="1 2" key="1">
    <citation type="submission" date="2020-07" db="EMBL/GenBank/DDBJ databases">
        <title>Sequencing the genomes of 1000 actinobacteria strains.</title>
        <authorList>
            <person name="Klenk H.-P."/>
        </authorList>
    </citation>
    <scope>NUCLEOTIDE SEQUENCE [LARGE SCALE GENOMIC DNA]</scope>
    <source>
        <strain evidence="1 2">DSM 23141</strain>
    </source>
</reference>
<dbReference type="AlphaFoldDB" id="A0A852YMB6"/>
<evidence type="ECO:0000313" key="2">
    <source>
        <dbReference type="Proteomes" id="UP000553888"/>
    </source>
</evidence>
<dbReference type="InterPro" id="IPR058532">
    <property type="entry name" value="YjbR/MT2646/Rv2570-like"/>
</dbReference>
<comment type="caution">
    <text evidence="1">The sequence shown here is derived from an EMBL/GenBank/DDBJ whole genome shotgun (WGS) entry which is preliminary data.</text>
</comment>
<proteinExistence type="predicted"/>
<evidence type="ECO:0000313" key="1">
    <source>
        <dbReference type="EMBL" id="NYH00329.1"/>
    </source>
</evidence>
<gene>
    <name evidence="1" type="ORF">BJ979_002954</name>
</gene>
<dbReference type="Pfam" id="PF04237">
    <property type="entry name" value="YjbR"/>
    <property type="match status" value="1"/>
</dbReference>
<accession>A0A852YMB6</accession>
<keyword evidence="2" id="KW-1185">Reference proteome</keyword>
<name>A0A852YMB6_9MICO</name>
<sequence>MSGGEGVGATDAAPAARLRALALAMPGAEESVRFGHLVWKPRSGGSGFVWIRPFTKADVKREGPPPPGTIVAFRVADEDAKRELLAADDAVFTIQHFEGFPAVLAVLETLDDDRLGELVIEAWLATAPQAEVRAWLDAHPELDGDAH</sequence>
<dbReference type="Proteomes" id="UP000553888">
    <property type="component" value="Unassembled WGS sequence"/>
</dbReference>
<evidence type="ECO:0008006" key="3">
    <source>
        <dbReference type="Google" id="ProtNLM"/>
    </source>
</evidence>